<dbReference type="EMBL" id="JALNTZ010000007">
    <property type="protein sequence ID" value="KAJ3646856.1"/>
    <property type="molecule type" value="Genomic_DNA"/>
</dbReference>
<proteinExistence type="predicted"/>
<sequence>MMTYHFKIEKDNYGEFRNIECNSIFSKTNQGGSKRCASRKWLIKNANEDNFPVCLYFKILEKCPQGATTDRFFLTENPNWENACWYKNCPIGINKLSSWTKESAKKISLDIVNKKFTPVMNTNIFVYLYIFFLARVHPRQVGCAELS</sequence>
<protein>
    <submittedName>
        <fullName evidence="1">Uncharacterized protein</fullName>
    </submittedName>
</protein>
<keyword evidence="2" id="KW-1185">Reference proteome</keyword>
<evidence type="ECO:0000313" key="2">
    <source>
        <dbReference type="Proteomes" id="UP001168821"/>
    </source>
</evidence>
<evidence type="ECO:0000313" key="1">
    <source>
        <dbReference type="EMBL" id="KAJ3646856.1"/>
    </source>
</evidence>
<dbReference type="AlphaFoldDB" id="A0AA38I278"/>
<dbReference type="Proteomes" id="UP001168821">
    <property type="component" value="Unassembled WGS sequence"/>
</dbReference>
<gene>
    <name evidence="1" type="ORF">Zmor_024422</name>
</gene>
<organism evidence="1 2">
    <name type="scientific">Zophobas morio</name>
    <dbReference type="NCBI Taxonomy" id="2755281"/>
    <lineage>
        <taxon>Eukaryota</taxon>
        <taxon>Metazoa</taxon>
        <taxon>Ecdysozoa</taxon>
        <taxon>Arthropoda</taxon>
        <taxon>Hexapoda</taxon>
        <taxon>Insecta</taxon>
        <taxon>Pterygota</taxon>
        <taxon>Neoptera</taxon>
        <taxon>Endopterygota</taxon>
        <taxon>Coleoptera</taxon>
        <taxon>Polyphaga</taxon>
        <taxon>Cucujiformia</taxon>
        <taxon>Tenebrionidae</taxon>
        <taxon>Zophobas</taxon>
    </lineage>
</organism>
<comment type="caution">
    <text evidence="1">The sequence shown here is derived from an EMBL/GenBank/DDBJ whole genome shotgun (WGS) entry which is preliminary data.</text>
</comment>
<reference evidence="1" key="1">
    <citation type="journal article" date="2023" name="G3 (Bethesda)">
        <title>Whole genome assemblies of Zophobas morio and Tenebrio molitor.</title>
        <authorList>
            <person name="Kaur S."/>
            <person name="Stinson S.A."/>
            <person name="diCenzo G.C."/>
        </authorList>
    </citation>
    <scope>NUCLEOTIDE SEQUENCE</scope>
    <source>
        <strain evidence="1">QUZm001</strain>
    </source>
</reference>
<name>A0AA38I278_9CUCU</name>
<accession>A0AA38I278</accession>